<keyword evidence="1" id="KW-1133">Transmembrane helix</keyword>
<feature type="non-terminal residue" evidence="2">
    <location>
        <position position="1"/>
    </location>
</feature>
<evidence type="ECO:0000256" key="1">
    <source>
        <dbReference type="SAM" id="Phobius"/>
    </source>
</evidence>
<organism evidence="2 3">
    <name type="scientific">Streptococcus danieliae</name>
    <dbReference type="NCBI Taxonomy" id="747656"/>
    <lineage>
        <taxon>Bacteria</taxon>
        <taxon>Bacillati</taxon>
        <taxon>Bacillota</taxon>
        <taxon>Bacilli</taxon>
        <taxon>Lactobacillales</taxon>
        <taxon>Streptococcaceae</taxon>
        <taxon>Streptococcus</taxon>
    </lineage>
</organism>
<dbReference type="AlphaFoldDB" id="A0A7Z0LEK5"/>
<dbReference type="EMBL" id="JACBYG010000201">
    <property type="protein sequence ID" value="NYS49876.1"/>
    <property type="molecule type" value="Genomic_DNA"/>
</dbReference>
<sequence length="84" mass="9025">NVVKSVINWVMGINLSSSIFLSNSTIAGFIPFLRLHKILYTLAEKGQAQIVIATGTGKSTGKVLSQSAYPSPWILEAFETAQLG</sequence>
<name>A0A7Z0LEK5_9STRE</name>
<dbReference type="Proteomes" id="UP000563349">
    <property type="component" value="Unassembled WGS sequence"/>
</dbReference>
<gene>
    <name evidence="2" type="ORF">HZY93_08020</name>
</gene>
<reference evidence="2 3" key="1">
    <citation type="submission" date="2020-07" db="EMBL/GenBank/DDBJ databases">
        <title>MOT database genomes.</title>
        <authorList>
            <person name="Joseph S."/>
            <person name="Aduse-Opoku J."/>
            <person name="Hashim A."/>
            <person name="Wade W."/>
            <person name="Curtis M."/>
        </authorList>
    </citation>
    <scope>NUCLEOTIDE SEQUENCE [LARGE SCALE GENOMIC DNA]</scope>
    <source>
        <strain evidence="2 3">CCW311</strain>
    </source>
</reference>
<protein>
    <submittedName>
        <fullName evidence="2">Uncharacterized protein</fullName>
    </submittedName>
</protein>
<accession>A0A7Z0LEK5</accession>
<keyword evidence="1" id="KW-0472">Membrane</keyword>
<dbReference type="RefSeq" id="WP_179924370.1">
    <property type="nucleotide sequence ID" value="NZ_JACBYG010000201.1"/>
</dbReference>
<comment type="caution">
    <text evidence="2">The sequence shown here is derived from an EMBL/GenBank/DDBJ whole genome shotgun (WGS) entry which is preliminary data.</text>
</comment>
<keyword evidence="1" id="KW-0812">Transmembrane</keyword>
<evidence type="ECO:0000313" key="3">
    <source>
        <dbReference type="Proteomes" id="UP000563349"/>
    </source>
</evidence>
<evidence type="ECO:0000313" key="2">
    <source>
        <dbReference type="EMBL" id="NYS49876.1"/>
    </source>
</evidence>
<keyword evidence="3" id="KW-1185">Reference proteome</keyword>
<proteinExistence type="predicted"/>
<feature type="transmembrane region" description="Helical" evidence="1">
    <location>
        <begin position="6"/>
        <end position="33"/>
    </location>
</feature>